<name>A0ABU6K0Y8_9RHOO</name>
<keyword evidence="2" id="KW-1185">Reference proteome</keyword>
<gene>
    <name evidence="1" type="ORF">VVD49_06350</name>
</gene>
<dbReference type="RefSeq" id="WP_327598294.1">
    <property type="nucleotide sequence ID" value="NZ_JAYXHS010000001.1"/>
</dbReference>
<evidence type="ECO:0000313" key="2">
    <source>
        <dbReference type="Proteomes" id="UP001331561"/>
    </source>
</evidence>
<accession>A0ABU6K0Y8</accession>
<dbReference type="InterPro" id="IPR052042">
    <property type="entry name" value="Tail_sheath_structural"/>
</dbReference>
<proteinExistence type="predicted"/>
<evidence type="ECO:0000313" key="1">
    <source>
        <dbReference type="EMBL" id="MEC5385336.1"/>
    </source>
</evidence>
<dbReference type="Proteomes" id="UP001331561">
    <property type="component" value="Unassembled WGS sequence"/>
</dbReference>
<protein>
    <recommendedName>
        <fullName evidence="3">Phage tail protein</fullName>
    </recommendedName>
</protein>
<comment type="caution">
    <text evidence="1">The sequence shown here is derived from an EMBL/GenBank/DDBJ whole genome shotgun (WGS) entry which is preliminary data.</text>
</comment>
<dbReference type="PANTHER" id="PTHR35861:SF1">
    <property type="entry name" value="PHAGE TAIL SHEATH PROTEIN"/>
    <property type="match status" value="1"/>
</dbReference>
<organism evidence="1 2">
    <name type="scientific">Uliginosibacterium silvisoli</name>
    <dbReference type="NCBI Taxonomy" id="3114758"/>
    <lineage>
        <taxon>Bacteria</taxon>
        <taxon>Pseudomonadati</taxon>
        <taxon>Pseudomonadota</taxon>
        <taxon>Betaproteobacteria</taxon>
        <taxon>Rhodocyclales</taxon>
        <taxon>Zoogloeaceae</taxon>
        <taxon>Uliginosibacterium</taxon>
    </lineage>
</organism>
<reference evidence="1 2" key="1">
    <citation type="submission" date="2024-01" db="EMBL/GenBank/DDBJ databases">
        <title>Uliginosibacterium soil sp. nov.</title>
        <authorList>
            <person name="Lv Y."/>
        </authorList>
    </citation>
    <scope>NUCLEOTIDE SEQUENCE [LARGE SCALE GENOMIC DNA]</scope>
    <source>
        <strain evidence="1 2">H3</strain>
    </source>
</reference>
<sequence>MSLYFETASPLAEADRHRADVACFIGFVARRPLRPLPAALRAQLVAAGWVEGTYRKPASQIESLENLPVVIDSWDLFDELFAWEARPLAVDGSTQCATYLGAAVRSFFSRGGKRAIVIRVGDPWPFLESGSNRAANRRTRLRKMLPDFADRDAPAYPFAPYDPGTWQGIHHLYGLRENSMLVMPDLADACTFEPIVPDVTITPPPTPEGFVECSEEDPVSDDTGLRDVPAPRLDSRGYAAWQLAVSAARGFLNRYQREVMLIASLPLPDVNTQRVSGAGRVYAQGDMLAYLQRVGVISKDGSIGTTNEGVASAFVQLAWPWLRTQASGDLPEGLESPDGVLAGLISTGAALRGSFRSVAGEFSMPRLRDIAGAEPVPAWGQGDDSPAGQLAKHVCTFAQAPDGWALQSDVTTSPDESWRFGGASRLMGTILRAARVAGDGVAFDLNGPQLWAQLRGSIEDMLMEFWREGAFSGASAAEAFSVLCGRNTMTQADLDAGRLIVHISVRPAMSIERITVVLNLANTAGKNAMREVA</sequence>
<dbReference type="EMBL" id="JAYXHS010000001">
    <property type="protein sequence ID" value="MEC5385336.1"/>
    <property type="molecule type" value="Genomic_DNA"/>
</dbReference>
<evidence type="ECO:0008006" key="3">
    <source>
        <dbReference type="Google" id="ProtNLM"/>
    </source>
</evidence>
<dbReference type="PANTHER" id="PTHR35861">
    <property type="match status" value="1"/>
</dbReference>